<dbReference type="SUPFAM" id="SSF56784">
    <property type="entry name" value="HAD-like"/>
    <property type="match status" value="1"/>
</dbReference>
<comment type="caution">
    <text evidence="6">The sequence shown here is derived from an EMBL/GenBank/DDBJ whole genome shotgun (WGS) entry which is preliminary data.</text>
</comment>
<evidence type="ECO:0000313" key="7">
    <source>
        <dbReference type="Proteomes" id="UP000683360"/>
    </source>
</evidence>
<evidence type="ECO:0000256" key="1">
    <source>
        <dbReference type="ARBA" id="ARBA00009589"/>
    </source>
</evidence>
<reference evidence="6" key="1">
    <citation type="submission" date="2021-03" db="EMBL/GenBank/DDBJ databases">
        <authorList>
            <person name="Bekaert M."/>
        </authorList>
    </citation>
    <scope>NUCLEOTIDE SEQUENCE</scope>
</reference>
<dbReference type="CDD" id="cd07522">
    <property type="entry name" value="HAD_cN-II"/>
    <property type="match status" value="1"/>
</dbReference>
<accession>A0A8S3UCL2</accession>
<dbReference type="Pfam" id="PF05761">
    <property type="entry name" value="5_nucleotid"/>
    <property type="match status" value="1"/>
</dbReference>
<dbReference type="Proteomes" id="UP000683360">
    <property type="component" value="Unassembled WGS sequence"/>
</dbReference>
<evidence type="ECO:0000256" key="3">
    <source>
        <dbReference type="ARBA" id="ARBA00022801"/>
    </source>
</evidence>
<dbReference type="Gene3D" id="3.40.50.1000">
    <property type="entry name" value="HAD superfamily/HAD-like"/>
    <property type="match status" value="1"/>
</dbReference>
<dbReference type="PANTHER" id="PTHR12103:SF15">
    <property type="entry name" value="CYTOSOLIC PURINE 5'-NUCLEOTIDASE"/>
    <property type="match status" value="1"/>
</dbReference>
<evidence type="ECO:0000256" key="5">
    <source>
        <dbReference type="SAM" id="MobiDB-lite"/>
    </source>
</evidence>
<dbReference type="GO" id="GO:0046037">
    <property type="term" value="P:GMP metabolic process"/>
    <property type="evidence" value="ECO:0007669"/>
    <property type="project" value="UniProtKB-ARBA"/>
</dbReference>
<evidence type="ECO:0000256" key="2">
    <source>
        <dbReference type="ARBA" id="ARBA00022723"/>
    </source>
</evidence>
<evidence type="ECO:0000313" key="6">
    <source>
        <dbReference type="EMBL" id="CAG2243605.1"/>
    </source>
</evidence>
<dbReference type="InterPro" id="IPR023214">
    <property type="entry name" value="HAD_sf"/>
</dbReference>
<dbReference type="FunFam" id="3.40.50.1000:FF:000021">
    <property type="entry name" value="NT5C2 isoform 1"/>
    <property type="match status" value="1"/>
</dbReference>
<dbReference type="InterPro" id="IPR008380">
    <property type="entry name" value="HAD-SF_hydro_IG_5-nucl"/>
</dbReference>
<dbReference type="EMBL" id="CAJPWZ010002707">
    <property type="protein sequence ID" value="CAG2243605.1"/>
    <property type="molecule type" value="Genomic_DNA"/>
</dbReference>
<proteinExistence type="inferred from homology"/>
<sequence length="561" mass="65017">MTELPSSPVKRPRENNKLNGSTVTEGNIKMYKRDPAHRIYKTNVSFGRLKVEGSVLETLYKFKSGLYKSPVYEDMGFEKLKERLVAIGYPKEINEFKYDPAFPCRGLWFDRQFGTLLKVDCYGNVLVAVHGFRFMKSWEIGKMYPNKYVQLDENRIYVLNTLFNIPETYMIACMIDFFITKKDYEQSDMGVRCGDLFMSYKSIFQDIRNSVDWVHYHGDMKDYTVQNLETFVHKDKRLPLFLERIRQHGQKTMIITNSDYKYTNKIMEYLLDFPESELHEEYVTSSTDAKKPMFFKDGTILRKVDRATGSLSLGHHMGPLEQGCVYSGGSVDVISELVGAKGKDVLYVGDHIFGDILKSKKERGWRTFLVVPEMAQELKVWTEQKSLFDQIETLECEMADSFRNLDSSTRDVPDISKYKKEMMETVHKLDLSYGMLGSIFRSGSRQTFFSAQVQRYADLYTSNLLSLLHYPFTYMFRAPSMLMPHESTVDHDLTYAAEDGDTSLGLRQRPKDFDIETPTKIMRQNNVPHLHANMPCKVTHYHDEDEDSDEDSSSAMSDKSA</sequence>
<dbReference type="AlphaFoldDB" id="A0A8S3UCL2"/>
<dbReference type="GO" id="GO:0046872">
    <property type="term" value="F:metal ion binding"/>
    <property type="evidence" value="ECO:0007669"/>
    <property type="project" value="UniProtKB-KW"/>
</dbReference>
<evidence type="ECO:0000256" key="4">
    <source>
        <dbReference type="ARBA" id="ARBA00022842"/>
    </source>
</evidence>
<dbReference type="EMBL" id="CAJPWZ010002707">
    <property type="protein sequence ID" value="CAG2243604.1"/>
    <property type="molecule type" value="Genomic_DNA"/>
</dbReference>
<keyword evidence="4" id="KW-0460">Magnesium</keyword>
<dbReference type="InterPro" id="IPR036412">
    <property type="entry name" value="HAD-like_sf"/>
</dbReference>
<dbReference type="NCBIfam" id="TIGR02244">
    <property type="entry name" value="HAD-IG-Ncltidse"/>
    <property type="match status" value="1"/>
</dbReference>
<dbReference type="PANTHER" id="PTHR12103">
    <property type="entry name" value="5'-NUCLEOTIDASE DOMAIN-CONTAINING"/>
    <property type="match status" value="1"/>
</dbReference>
<keyword evidence="7" id="KW-1185">Reference proteome</keyword>
<dbReference type="EC" id="3.1.3.5" evidence="6"/>
<feature type="region of interest" description="Disordered" evidence="5">
    <location>
        <begin position="1"/>
        <end position="24"/>
    </location>
</feature>
<gene>
    <name evidence="6" type="ORF">MEDL_55732</name>
</gene>
<dbReference type="GO" id="GO:0008253">
    <property type="term" value="F:5'-nucleotidase activity"/>
    <property type="evidence" value="ECO:0007669"/>
    <property type="project" value="UniProtKB-EC"/>
</dbReference>
<organism evidence="6 7">
    <name type="scientific">Mytilus edulis</name>
    <name type="common">Blue mussel</name>
    <dbReference type="NCBI Taxonomy" id="6550"/>
    <lineage>
        <taxon>Eukaryota</taxon>
        <taxon>Metazoa</taxon>
        <taxon>Spiralia</taxon>
        <taxon>Lophotrochozoa</taxon>
        <taxon>Mollusca</taxon>
        <taxon>Bivalvia</taxon>
        <taxon>Autobranchia</taxon>
        <taxon>Pteriomorphia</taxon>
        <taxon>Mytilida</taxon>
        <taxon>Mytiloidea</taxon>
        <taxon>Mytilidae</taxon>
        <taxon>Mytilinae</taxon>
        <taxon>Mytilus</taxon>
    </lineage>
</organism>
<feature type="region of interest" description="Disordered" evidence="5">
    <location>
        <begin position="541"/>
        <end position="561"/>
    </location>
</feature>
<protein>
    <submittedName>
        <fullName evidence="6">E3.1.3.5</fullName>
        <ecNumber evidence="6">3.1.3.5</ecNumber>
    </submittedName>
</protein>
<dbReference type="OrthoDB" id="10252832at2759"/>
<comment type="similarity">
    <text evidence="1">Belongs to the 5'(3')-deoxyribonucleotidase family.</text>
</comment>
<keyword evidence="3 6" id="KW-0378">Hydrolase</keyword>
<keyword evidence="2" id="KW-0479">Metal-binding</keyword>
<name>A0A8S3UCL2_MYTED</name>